<dbReference type="EMBL" id="JACAZH010000002">
    <property type="protein sequence ID" value="KAF7374245.1"/>
    <property type="molecule type" value="Genomic_DNA"/>
</dbReference>
<reference evidence="1" key="1">
    <citation type="submission" date="2020-05" db="EMBL/GenBank/DDBJ databases">
        <title>Mycena genomes resolve the evolution of fungal bioluminescence.</title>
        <authorList>
            <person name="Tsai I.J."/>
        </authorList>
    </citation>
    <scope>NUCLEOTIDE SEQUENCE</scope>
    <source>
        <strain evidence="1">160909Yilan</strain>
    </source>
</reference>
<dbReference type="OrthoDB" id="3037680at2759"/>
<evidence type="ECO:0000313" key="2">
    <source>
        <dbReference type="Proteomes" id="UP000623467"/>
    </source>
</evidence>
<accession>A0A8H7DH86</accession>
<keyword evidence="2" id="KW-1185">Reference proteome</keyword>
<evidence type="ECO:0000313" key="1">
    <source>
        <dbReference type="EMBL" id="KAF7374245.1"/>
    </source>
</evidence>
<dbReference type="AlphaFoldDB" id="A0A8H7DH86"/>
<name>A0A8H7DH86_9AGAR</name>
<organism evidence="1 2">
    <name type="scientific">Mycena sanguinolenta</name>
    <dbReference type="NCBI Taxonomy" id="230812"/>
    <lineage>
        <taxon>Eukaryota</taxon>
        <taxon>Fungi</taxon>
        <taxon>Dikarya</taxon>
        <taxon>Basidiomycota</taxon>
        <taxon>Agaricomycotina</taxon>
        <taxon>Agaricomycetes</taxon>
        <taxon>Agaricomycetidae</taxon>
        <taxon>Agaricales</taxon>
        <taxon>Marasmiineae</taxon>
        <taxon>Mycenaceae</taxon>
        <taxon>Mycena</taxon>
    </lineage>
</organism>
<sequence>MPTVFRGPGPSKKVKMVKISGGTGGSGGRGGVIGGEGGIGEGPRVKIGVARTVTNIIKNYSTAPAVPSGFRSIPLGDIDLQREIHFDRRSGVASLRKLHSAKILAERADVTVASYQGDGAAEEWQRDIQKYMAIRHPNIVQLYGTARYGNIYATVFHDDLIPLQHFEDLYKHSHFSSMYIHVYVRIEFQAVYDYFWTIFRHPLWEQDCTFFIRRSTGRLCLDLVPSGRFLVGQSAFVSMPTQQGLEFLAGENSDATVIDSLPLEQYHTISYSMLSVFRFLSISSSVTANLGGVLYYLPDDTSNDVIEIAWLPNAELSSDPSWFGTGNVPSFGELMPDGWTRIVSDDAVNGEFLVGWWLEKNHFWLSQAHHIFSTLQISSNFEDYVVLKEIWFTFIISTVEGATPTGFLFLCPPKYFQTGPSSFRWPDCPAYWSLDHSGAERIAPEDAANLGFPSFSISTEIKGYSWDGSVYAGIRRFHAAKGFDPDSQDVARHLGHPLYQWSDPNRIQVSFAHIDDEDSPHRDRDDTDQVDVAASIHTDAEEMPVSRPLEGIVDSTRTDYDLIAASTHQDAEETLVSNPFEEIVEAIPTDLADLAATSTHPDLEEMPVSSTSEEIVDLTLANADPEEVPLSSTFKFVLNVHLSLILVVVLFSVLSEI</sequence>
<protein>
    <recommendedName>
        <fullName evidence="3">Protein kinase domain-containing protein</fullName>
    </recommendedName>
</protein>
<gene>
    <name evidence="1" type="ORF">MSAN_00307400</name>
</gene>
<dbReference type="Proteomes" id="UP000623467">
    <property type="component" value="Unassembled WGS sequence"/>
</dbReference>
<comment type="caution">
    <text evidence="1">The sequence shown here is derived from an EMBL/GenBank/DDBJ whole genome shotgun (WGS) entry which is preliminary data.</text>
</comment>
<evidence type="ECO:0008006" key="3">
    <source>
        <dbReference type="Google" id="ProtNLM"/>
    </source>
</evidence>
<proteinExistence type="predicted"/>